<dbReference type="InterPro" id="IPR006180">
    <property type="entry name" value="3-OHacyl-CoA_DH_CS"/>
</dbReference>
<dbReference type="PANTHER" id="PTHR48075">
    <property type="entry name" value="3-HYDROXYACYL-COA DEHYDROGENASE FAMILY PROTEIN"/>
    <property type="match status" value="1"/>
</dbReference>
<dbReference type="GO" id="GO:0006631">
    <property type="term" value="P:fatty acid metabolic process"/>
    <property type="evidence" value="ECO:0007669"/>
    <property type="project" value="InterPro"/>
</dbReference>
<dbReference type="InterPro" id="IPR013328">
    <property type="entry name" value="6PGD_dom2"/>
</dbReference>
<comment type="catalytic activity">
    <reaction evidence="5">
        <text>a (3S)-3-hydroxyacyl-CoA = a (2E)-enoyl-CoA + H2O</text>
        <dbReference type="Rhea" id="RHEA:16105"/>
        <dbReference type="ChEBI" id="CHEBI:15377"/>
        <dbReference type="ChEBI" id="CHEBI:57318"/>
        <dbReference type="ChEBI" id="CHEBI:58856"/>
        <dbReference type="EC" id="4.2.1.17"/>
    </reaction>
</comment>
<accession>A0A218X9G9</accession>
<reference evidence="15" key="4">
    <citation type="submission" date="2025-04" db="UniProtKB">
        <authorList>
            <consortium name="RefSeq"/>
        </authorList>
    </citation>
    <scope>IDENTIFICATION</scope>
    <source>
        <tissue evidence="15">Leaf</tissue>
    </source>
</reference>
<dbReference type="GO" id="GO:0070403">
    <property type="term" value="F:NAD+ binding"/>
    <property type="evidence" value="ECO:0007669"/>
    <property type="project" value="InterPro"/>
</dbReference>
<feature type="binding site" evidence="9">
    <location>
        <position position="51"/>
    </location>
    <ligand>
        <name>CoA</name>
        <dbReference type="ChEBI" id="CHEBI:57287"/>
    </ligand>
</feature>
<feature type="binding site" evidence="8">
    <location>
        <begin position="12"/>
        <end position="17"/>
    </location>
    <ligand>
        <name>NAD(+)</name>
        <dbReference type="ChEBI" id="CHEBI:57540"/>
    </ligand>
</feature>
<evidence type="ECO:0000256" key="8">
    <source>
        <dbReference type="PIRSR" id="PIRSR000105-2"/>
    </source>
</evidence>
<dbReference type="InterPro" id="IPR036291">
    <property type="entry name" value="NAD(P)-bd_dom_sf"/>
</dbReference>
<feature type="binding site" evidence="9">
    <location>
        <position position="121"/>
    </location>
    <ligand>
        <name>CoA</name>
        <dbReference type="ChEBI" id="CHEBI:57287"/>
    </ligand>
</feature>
<evidence type="ECO:0000259" key="11">
    <source>
        <dbReference type="Pfam" id="PF02737"/>
    </source>
</evidence>
<dbReference type="AlphaFoldDB" id="A0A218X9G9"/>
<dbReference type="InterPro" id="IPR022694">
    <property type="entry name" value="3-OHacyl-CoA_DH"/>
</dbReference>
<feature type="binding site" evidence="8">
    <location>
        <position position="145"/>
    </location>
    <ligand>
        <name>NAD(+)</name>
        <dbReference type="ChEBI" id="CHEBI:57540"/>
    </ligand>
</feature>
<dbReference type="InterPro" id="IPR008927">
    <property type="entry name" value="6-PGluconate_DH-like_C_sf"/>
</dbReference>
<dbReference type="PIRSF" id="PIRSF000105">
    <property type="entry name" value="HCDH"/>
    <property type="match status" value="1"/>
</dbReference>
<gene>
    <name evidence="15" type="primary">LOC116189466</name>
    <name evidence="12" type="ORF">CDL15_Pgr007456</name>
</gene>
<evidence type="ECO:0000313" key="15">
    <source>
        <dbReference type="RefSeq" id="XP_031375002.1"/>
    </source>
</evidence>
<evidence type="ECO:0000259" key="10">
    <source>
        <dbReference type="Pfam" id="PF00725"/>
    </source>
</evidence>
<reference evidence="13" key="1">
    <citation type="journal article" date="2017" name="Plant J.">
        <title>The pomegranate (Punica granatum L.) genome and the genomics of punicalagin biosynthesis.</title>
        <authorList>
            <person name="Qin G."/>
            <person name="Xu C."/>
            <person name="Ming R."/>
            <person name="Tang H."/>
            <person name="Guyot R."/>
            <person name="Kramer E.M."/>
            <person name="Hu Y."/>
            <person name="Yi X."/>
            <person name="Qi Y."/>
            <person name="Xu X."/>
            <person name="Gao Z."/>
            <person name="Pan H."/>
            <person name="Jian J."/>
            <person name="Tian Y."/>
            <person name="Yue Z."/>
            <person name="Xu Y."/>
        </authorList>
    </citation>
    <scope>NUCLEOTIDE SEQUENCE [LARGE SCALE GENOMIC DNA]</scope>
    <source>
        <strain evidence="13">cv. Dabenzi</strain>
    </source>
</reference>
<reference evidence="12" key="2">
    <citation type="submission" date="2017-06" db="EMBL/GenBank/DDBJ databases">
        <title>The pomegranate genome and the genomics of punicalagin biosynthesis.</title>
        <authorList>
            <person name="Xu C."/>
        </authorList>
    </citation>
    <scope>NUCLEOTIDE SEQUENCE [LARGE SCALE GENOMIC DNA]</scope>
    <source>
        <tissue evidence="12">Fresh leaf</tissue>
    </source>
</reference>
<reference evidence="14" key="3">
    <citation type="journal article" date="2020" name="Plant Biotechnol. J.">
        <title>The pomegranate (Punica granatum L.) draft genome dissects genetic divergence between soft- and hard-seeded cultivars.</title>
        <authorList>
            <person name="Luo X."/>
            <person name="Li H."/>
            <person name="Wu Z."/>
            <person name="Yao W."/>
            <person name="Zhao P."/>
            <person name="Cao D."/>
            <person name="Yu H."/>
            <person name="Li K."/>
            <person name="Poudel K."/>
            <person name="Zhao D."/>
            <person name="Zhang F."/>
            <person name="Xia X."/>
            <person name="Chen L."/>
            <person name="Wang Q."/>
            <person name="Jing D."/>
            <person name="Cao S."/>
        </authorList>
    </citation>
    <scope>NUCLEOTIDE SEQUENCE [LARGE SCALE GENOMIC DNA]</scope>
</reference>
<evidence type="ECO:0000256" key="6">
    <source>
        <dbReference type="ARBA" id="ARBA00023717"/>
    </source>
</evidence>
<dbReference type="GO" id="GO:0016616">
    <property type="term" value="F:oxidoreductase activity, acting on the CH-OH group of donors, NAD or NADP as acceptor"/>
    <property type="evidence" value="ECO:0007669"/>
    <property type="project" value="InterPro"/>
</dbReference>
<dbReference type="Proteomes" id="UP000197138">
    <property type="component" value="Unassembled WGS sequence"/>
</dbReference>
<dbReference type="Proteomes" id="UP000515151">
    <property type="component" value="Chromosome 1"/>
</dbReference>
<feature type="binding site" evidence="9">
    <location>
        <position position="58"/>
    </location>
    <ligand>
        <name>CoA</name>
        <dbReference type="ChEBI" id="CHEBI:57287"/>
    </ligand>
</feature>
<comment type="catalytic activity">
    <reaction evidence="6">
        <text>a 4-saturated-(3S)-3-hydroxyacyl-CoA = a (3E)-enoyl-CoA + H2O</text>
        <dbReference type="Rhea" id="RHEA:20724"/>
        <dbReference type="ChEBI" id="CHEBI:15377"/>
        <dbReference type="ChEBI" id="CHEBI:58521"/>
        <dbReference type="ChEBI" id="CHEBI:137480"/>
        <dbReference type="EC" id="4.2.1.17"/>
    </reaction>
</comment>
<feature type="binding site" evidence="8">
    <location>
        <position position="35"/>
    </location>
    <ligand>
        <name>NAD(+)</name>
        <dbReference type="ChEBI" id="CHEBI:57540"/>
    </ligand>
</feature>
<dbReference type="EMBL" id="MTKT01002214">
    <property type="protein sequence ID" value="OWM81418.1"/>
    <property type="molecule type" value="Genomic_DNA"/>
</dbReference>
<evidence type="ECO:0000313" key="14">
    <source>
        <dbReference type="Proteomes" id="UP000515151"/>
    </source>
</evidence>
<dbReference type="SUPFAM" id="SSF48179">
    <property type="entry name" value="6-phosphogluconate dehydrogenase C-terminal domain-like"/>
    <property type="match status" value="1"/>
</dbReference>
<feature type="domain" description="3-hydroxyacyl-CoA dehydrogenase NAD binding" evidence="11">
    <location>
        <begin position="8"/>
        <end position="185"/>
    </location>
</feature>
<evidence type="ECO:0000256" key="9">
    <source>
        <dbReference type="PIRSR" id="PIRSR000105-3"/>
    </source>
</evidence>
<feature type="domain" description="3-hydroxyacyl-CoA dehydrogenase C-terminal" evidence="10">
    <location>
        <begin position="188"/>
        <end position="284"/>
    </location>
</feature>
<dbReference type="FunFam" id="3.40.50.720:FF:000009">
    <property type="entry name" value="Fatty oxidation complex, alpha subunit"/>
    <property type="match status" value="1"/>
</dbReference>
<organism evidence="12 13">
    <name type="scientific">Punica granatum</name>
    <name type="common">Pomegranate</name>
    <dbReference type="NCBI Taxonomy" id="22663"/>
    <lineage>
        <taxon>Eukaryota</taxon>
        <taxon>Viridiplantae</taxon>
        <taxon>Streptophyta</taxon>
        <taxon>Embryophyta</taxon>
        <taxon>Tracheophyta</taxon>
        <taxon>Spermatophyta</taxon>
        <taxon>Magnoliopsida</taxon>
        <taxon>eudicotyledons</taxon>
        <taxon>Gunneridae</taxon>
        <taxon>Pentapetalae</taxon>
        <taxon>rosids</taxon>
        <taxon>malvids</taxon>
        <taxon>Myrtales</taxon>
        <taxon>Lythraceae</taxon>
        <taxon>Punica</taxon>
    </lineage>
</organism>
<dbReference type="PROSITE" id="PS00067">
    <property type="entry name" value="3HCDH"/>
    <property type="match status" value="1"/>
</dbReference>
<comment type="similarity">
    <text evidence="3">Belongs to the 3-hydroxyacyl-CoA dehydrogenase family.</text>
</comment>
<dbReference type="Pfam" id="PF00725">
    <property type="entry name" value="3HCDH"/>
    <property type="match status" value="1"/>
</dbReference>
<evidence type="ECO:0000256" key="3">
    <source>
        <dbReference type="ARBA" id="ARBA00009463"/>
    </source>
</evidence>
<sequence>MAAECEAIGVVGGGQMGSGIAQLGLVHGLHVYLSDSDPEALARASKSISSSIQRLISKGNLSEAEGSAALQRLHCTSSLEEMNGCDVIIEAIVESEEVKKKLFVELDRIAKAPAILASNTSSISITRLASATKRPAQVIGMHFMNPPPVMKLVEIIRGVNTSDETFLATKALAERFGKTVICSQDYSGFIVNRILMPMINEAFYALFTGVATKEDIDTGMKLGTNHPMGPLELADFIGLDVCLSIMRVLHSGLGGSKYVPCPLLVQYVDAGQLGRKQGLGVYDYRKSPGPTKPNSRL</sequence>
<evidence type="ECO:0000313" key="12">
    <source>
        <dbReference type="EMBL" id="OWM81418.1"/>
    </source>
</evidence>
<keyword evidence="8" id="KW-0520">NAD</keyword>
<feature type="binding site" evidence="8">
    <location>
        <position position="94"/>
    </location>
    <ligand>
        <name>NAD(+)</name>
        <dbReference type="ChEBI" id="CHEBI:57540"/>
    </ligand>
</feature>
<dbReference type="SUPFAM" id="SSF51735">
    <property type="entry name" value="NAD(P)-binding Rossmann-fold domains"/>
    <property type="match status" value="1"/>
</dbReference>
<evidence type="ECO:0000256" key="2">
    <source>
        <dbReference type="ARBA" id="ARBA00007005"/>
    </source>
</evidence>
<feature type="site" description="Important for catalytic activity" evidence="7">
    <location>
        <position position="142"/>
    </location>
</feature>
<feature type="binding site" evidence="8">
    <location>
        <position position="99"/>
    </location>
    <ligand>
        <name>NAD(+)</name>
        <dbReference type="ChEBI" id="CHEBI:57540"/>
    </ligand>
</feature>
<evidence type="ECO:0000256" key="5">
    <source>
        <dbReference type="ARBA" id="ARBA00023709"/>
    </source>
</evidence>
<evidence type="ECO:0000256" key="1">
    <source>
        <dbReference type="ARBA" id="ARBA00005005"/>
    </source>
</evidence>
<evidence type="ECO:0000313" key="13">
    <source>
        <dbReference type="Proteomes" id="UP000197138"/>
    </source>
</evidence>
<keyword evidence="14" id="KW-1185">Reference proteome</keyword>
<dbReference type="Pfam" id="PF02737">
    <property type="entry name" value="3HCDH_N"/>
    <property type="match status" value="1"/>
</dbReference>
<evidence type="ECO:0000256" key="7">
    <source>
        <dbReference type="PIRSR" id="PIRSR000105-1"/>
    </source>
</evidence>
<dbReference type="PANTHER" id="PTHR48075:SF5">
    <property type="entry name" value="3-HYDROXYBUTYRYL-COA DEHYDROGENASE"/>
    <property type="match status" value="1"/>
</dbReference>
<keyword evidence="4" id="KW-0560">Oxidoreductase</keyword>
<dbReference type="InterPro" id="IPR006176">
    <property type="entry name" value="3-OHacyl-CoA_DH_NAD-bd"/>
</dbReference>
<dbReference type="RefSeq" id="XP_031375002.1">
    <property type="nucleotide sequence ID" value="XM_031519142.1"/>
</dbReference>
<feature type="binding site" evidence="8">
    <location>
        <position position="276"/>
    </location>
    <ligand>
        <name>NAD(+)</name>
        <dbReference type="ChEBI" id="CHEBI:57540"/>
    </ligand>
</feature>
<dbReference type="Gene3D" id="3.40.50.720">
    <property type="entry name" value="NAD(P)-binding Rossmann-like Domain"/>
    <property type="match status" value="1"/>
</dbReference>
<dbReference type="OrthoDB" id="5958943at2759"/>
<feature type="binding site" evidence="8">
    <location>
        <position position="121"/>
    </location>
    <ligand>
        <name>NAD(+)</name>
        <dbReference type="ChEBI" id="CHEBI:57540"/>
    </ligand>
</feature>
<dbReference type="GeneID" id="116189466"/>
<dbReference type="GO" id="GO:0004300">
    <property type="term" value="F:enoyl-CoA hydratase activity"/>
    <property type="evidence" value="ECO:0007669"/>
    <property type="project" value="UniProtKB-EC"/>
</dbReference>
<dbReference type="Gene3D" id="1.10.1040.10">
    <property type="entry name" value="N-(1-d-carboxylethyl)-l-norvaline Dehydrogenase, domain 2"/>
    <property type="match status" value="1"/>
</dbReference>
<comment type="similarity">
    <text evidence="2">In the central section; belongs to the 3-hydroxyacyl-CoA dehydrogenase family.</text>
</comment>
<name>A0A218X9G9_PUNGR</name>
<dbReference type="InterPro" id="IPR006108">
    <property type="entry name" value="3HC_DH_C"/>
</dbReference>
<comment type="pathway">
    <text evidence="1">Lipid metabolism; fatty acid beta-oxidation.</text>
</comment>
<protein>
    <submittedName>
        <fullName evidence="15">Uncharacterized protein LOC116189466</fullName>
    </submittedName>
</protein>
<evidence type="ECO:0000256" key="4">
    <source>
        <dbReference type="ARBA" id="ARBA00023002"/>
    </source>
</evidence>
<proteinExistence type="inferred from homology"/>